<dbReference type="PIRSF" id="PIRSF006336">
    <property type="entry name" value="B-gal"/>
    <property type="match status" value="1"/>
</dbReference>
<feature type="domain" description="Beta-galactosidase 1-like first all-beta" evidence="6">
    <location>
        <begin position="355"/>
        <end position="458"/>
    </location>
</feature>
<proteinExistence type="inferred from homology"/>
<dbReference type="Pfam" id="PF21317">
    <property type="entry name" value="BetaGal_ABD_1"/>
    <property type="match status" value="1"/>
</dbReference>
<dbReference type="InterPro" id="IPR048913">
    <property type="entry name" value="BetaGal_gal-bd"/>
</dbReference>
<keyword evidence="9" id="KW-1185">Reference proteome</keyword>
<evidence type="ECO:0000313" key="9">
    <source>
        <dbReference type="Proteomes" id="UP000694560"/>
    </source>
</evidence>
<evidence type="ECO:0000259" key="6">
    <source>
        <dbReference type="Pfam" id="PF21317"/>
    </source>
</evidence>
<feature type="domain" description="Beta-galactosidase galactose-binding" evidence="7">
    <location>
        <begin position="482"/>
        <end position="541"/>
    </location>
</feature>
<dbReference type="AlphaFoldDB" id="A0A8C5TK82"/>
<dbReference type="Pfam" id="PF01301">
    <property type="entry name" value="Glyco_hydro_35"/>
    <property type="match status" value="2"/>
</dbReference>
<protein>
    <recommendedName>
        <fullName evidence="10">Beta-galactosidase</fullName>
    </recommendedName>
</protein>
<accession>A0A8C5TK82</accession>
<dbReference type="Pfam" id="PF21467">
    <property type="entry name" value="BetaGal_gal-bd"/>
    <property type="match status" value="1"/>
</dbReference>
<dbReference type="InterPro" id="IPR031330">
    <property type="entry name" value="Gly_Hdrlase_35_cat"/>
</dbReference>
<dbReference type="InterPro" id="IPR019801">
    <property type="entry name" value="Glyco_hydro_35_CS"/>
</dbReference>
<evidence type="ECO:0000256" key="3">
    <source>
        <dbReference type="ARBA" id="ARBA00023295"/>
    </source>
</evidence>
<comment type="similarity">
    <text evidence="1">Belongs to the glycosyl hydrolase 35 family.</text>
</comment>
<dbReference type="SUPFAM" id="SSF49785">
    <property type="entry name" value="Galactose-binding domain-like"/>
    <property type="match status" value="1"/>
</dbReference>
<evidence type="ECO:0000259" key="7">
    <source>
        <dbReference type="Pfam" id="PF21467"/>
    </source>
</evidence>
<feature type="domain" description="Glycoside hydrolase 35 catalytic" evidence="5">
    <location>
        <begin position="228"/>
        <end position="304"/>
    </location>
</feature>
<keyword evidence="2" id="KW-0378">Hydrolase</keyword>
<feature type="active site" description="Nucleophile" evidence="4">
    <location>
        <position position="236"/>
    </location>
</feature>
<keyword evidence="3" id="KW-0326">Glycosidase</keyword>
<dbReference type="PANTHER" id="PTHR23421">
    <property type="entry name" value="BETA-GALACTOSIDASE RELATED"/>
    <property type="match status" value="1"/>
</dbReference>
<evidence type="ECO:0008006" key="10">
    <source>
        <dbReference type="Google" id="ProtNLM"/>
    </source>
</evidence>
<dbReference type="SUPFAM" id="SSF51445">
    <property type="entry name" value="(Trans)glycosidases"/>
    <property type="match status" value="1"/>
</dbReference>
<dbReference type="InterPro" id="IPR001944">
    <property type="entry name" value="Glycoside_Hdrlase_35"/>
</dbReference>
<reference evidence="8" key="1">
    <citation type="submission" date="2025-08" db="UniProtKB">
        <authorList>
            <consortium name="Ensembl"/>
        </authorList>
    </citation>
    <scope>IDENTIFICATION</scope>
</reference>
<evidence type="ECO:0000259" key="5">
    <source>
        <dbReference type="Pfam" id="PF01301"/>
    </source>
</evidence>
<dbReference type="GO" id="GO:0005975">
    <property type="term" value="P:carbohydrate metabolic process"/>
    <property type="evidence" value="ECO:0007669"/>
    <property type="project" value="InterPro"/>
</dbReference>
<dbReference type="FunFam" id="2.60.120.260:FF:000049">
    <property type="entry name" value="Beta-galactosidase"/>
    <property type="match status" value="1"/>
</dbReference>
<dbReference type="Gene3D" id="2.60.120.260">
    <property type="entry name" value="Galactose-binding domain-like"/>
    <property type="match status" value="3"/>
</dbReference>
<organism evidence="8 9">
    <name type="scientific">Malurus cyaneus samueli</name>
    <dbReference type="NCBI Taxonomy" id="2593467"/>
    <lineage>
        <taxon>Eukaryota</taxon>
        <taxon>Metazoa</taxon>
        <taxon>Chordata</taxon>
        <taxon>Craniata</taxon>
        <taxon>Vertebrata</taxon>
        <taxon>Euteleostomi</taxon>
        <taxon>Archelosauria</taxon>
        <taxon>Archosauria</taxon>
        <taxon>Dinosauria</taxon>
        <taxon>Saurischia</taxon>
        <taxon>Theropoda</taxon>
        <taxon>Coelurosauria</taxon>
        <taxon>Aves</taxon>
        <taxon>Neognathae</taxon>
        <taxon>Neoaves</taxon>
        <taxon>Telluraves</taxon>
        <taxon>Australaves</taxon>
        <taxon>Passeriformes</taxon>
        <taxon>Meliphagoidea</taxon>
        <taxon>Maluridae</taxon>
        <taxon>Malurus</taxon>
    </lineage>
</organism>
<evidence type="ECO:0000256" key="1">
    <source>
        <dbReference type="ARBA" id="ARBA00009809"/>
    </source>
</evidence>
<dbReference type="InterPro" id="IPR017853">
    <property type="entry name" value="GH"/>
</dbReference>
<feature type="active site" description="Proton donor" evidence="4">
    <location>
        <position position="183"/>
    </location>
</feature>
<feature type="domain" description="Glycoside hydrolase 35 catalytic" evidence="5">
    <location>
        <begin position="35"/>
        <end position="210"/>
    </location>
</feature>
<dbReference type="FunFam" id="3.20.20.80:FF:000036">
    <property type="entry name" value="Beta-galactosidase"/>
    <property type="match status" value="1"/>
</dbReference>
<dbReference type="InterPro" id="IPR008979">
    <property type="entry name" value="Galactose-bd-like_sf"/>
</dbReference>
<dbReference type="Proteomes" id="UP000694560">
    <property type="component" value="Unplaced"/>
</dbReference>
<dbReference type="Gene3D" id="3.20.20.80">
    <property type="entry name" value="Glycosidases"/>
    <property type="match status" value="1"/>
</dbReference>
<dbReference type="GO" id="GO:0004565">
    <property type="term" value="F:beta-galactosidase activity"/>
    <property type="evidence" value="ECO:0007669"/>
    <property type="project" value="InterPro"/>
</dbReference>
<dbReference type="PRINTS" id="PR00742">
    <property type="entry name" value="GLHYDRLASE35"/>
</dbReference>
<dbReference type="InterPro" id="IPR048912">
    <property type="entry name" value="BetaGal1-like_ABD1"/>
</dbReference>
<dbReference type="Ensembl" id="ENSMCST00000009142.1">
    <property type="protein sequence ID" value="ENSMCSP00000008924.1"/>
    <property type="gene ID" value="ENSMCSG00000005934.1"/>
</dbReference>
<evidence type="ECO:0000256" key="2">
    <source>
        <dbReference type="ARBA" id="ARBA00022801"/>
    </source>
</evidence>
<reference evidence="8" key="2">
    <citation type="submission" date="2025-09" db="UniProtKB">
        <authorList>
            <consortium name="Ensembl"/>
        </authorList>
    </citation>
    <scope>IDENTIFICATION</scope>
</reference>
<dbReference type="PROSITE" id="PS01182">
    <property type="entry name" value="GLYCOSYL_HYDROL_F35"/>
    <property type="match status" value="1"/>
</dbReference>
<sequence length="570" mass="65441">VLLTHLLLSPRFNWSELTPLGLWGRTLGLQTENSQFLLEGMPFRIFGGSMHYFRVPREYWEDRMLKMKACGLNTLTTYVPWNLHEKERGKFDFSKNLDLRAFLSLAAKNGLWVILRPGPYICSEWDLGGLPSWLLQDPEMQLRTTYKGFTEAVDSYFDRLMRVVVPFQYKKGGPIIAVQVENEYGSYAKDPNYMTYVKMALLSRGIVELLMTSDNKNGLSFGLVEGGEYQPKMVMEYWTGWFDNWGGPHYVFDADEMVNTVASILKTGASINLYMFHGGTNFGFMNGALEADEYKSDVTSYGQPLPLPPMIESKASYGAILLHQYISLWDVLPTLLQPIKSELPVNMENLPLNDSMGQPYGYVLYETVIFGGGQLHTQDHVRDRAQVFVNTMYVGELDYNTMELSIPEGQGFRQLRILVENRGRVNYGLTLNEQRKGLIGDVFLNKTPLRNFKIYSLEMKPAFMKRLRVSGWSTVPDYFVGPAFFRGRLWIEHQPQDTFLKLQGWEKGVVFVNGQNLGRYWKIGPQETLYLPGPWLRRGGNEIVIFEERTAGRIIQSVDIPYLGRTQYVD</sequence>
<dbReference type="InterPro" id="IPR026283">
    <property type="entry name" value="B-gal_1-like"/>
</dbReference>
<evidence type="ECO:0000313" key="8">
    <source>
        <dbReference type="Ensembl" id="ENSMCSP00000008924.1"/>
    </source>
</evidence>
<evidence type="ECO:0000256" key="4">
    <source>
        <dbReference type="PIRSR" id="PIRSR006336-1"/>
    </source>
</evidence>
<name>A0A8C5TK82_9PASS</name>